<reference evidence="1 2" key="2">
    <citation type="submission" date="2020-07" db="EMBL/GenBank/DDBJ databases">
        <title>Genome assembly of wild tea tree DASZ reveals pedigree and selection history of tea varieties.</title>
        <authorList>
            <person name="Zhang W."/>
        </authorList>
    </citation>
    <scope>NUCLEOTIDE SEQUENCE [LARGE SCALE GENOMIC DNA]</scope>
    <source>
        <strain evidence="2">cv. G240</strain>
        <tissue evidence="1">Leaf</tissue>
    </source>
</reference>
<dbReference type="Proteomes" id="UP000593564">
    <property type="component" value="Unassembled WGS sequence"/>
</dbReference>
<keyword evidence="2" id="KW-1185">Reference proteome</keyword>
<evidence type="ECO:0000313" key="2">
    <source>
        <dbReference type="Proteomes" id="UP000593564"/>
    </source>
</evidence>
<evidence type="ECO:0008006" key="3">
    <source>
        <dbReference type="Google" id="ProtNLM"/>
    </source>
</evidence>
<evidence type="ECO:0000313" key="1">
    <source>
        <dbReference type="EMBL" id="KAF5934799.1"/>
    </source>
</evidence>
<dbReference type="EMBL" id="JACBKZ010000013">
    <property type="protein sequence ID" value="KAF5934799.1"/>
    <property type="molecule type" value="Genomic_DNA"/>
</dbReference>
<reference evidence="2" key="1">
    <citation type="journal article" date="2020" name="Nat. Commun.">
        <title>Genome assembly of wild tea tree DASZ reveals pedigree and selection history of tea varieties.</title>
        <authorList>
            <person name="Zhang W."/>
            <person name="Zhang Y."/>
            <person name="Qiu H."/>
            <person name="Guo Y."/>
            <person name="Wan H."/>
            <person name="Zhang X."/>
            <person name="Scossa F."/>
            <person name="Alseekh S."/>
            <person name="Zhang Q."/>
            <person name="Wang P."/>
            <person name="Xu L."/>
            <person name="Schmidt M.H."/>
            <person name="Jia X."/>
            <person name="Li D."/>
            <person name="Zhu A."/>
            <person name="Guo F."/>
            <person name="Chen W."/>
            <person name="Ni D."/>
            <person name="Usadel B."/>
            <person name="Fernie A.R."/>
            <person name="Wen W."/>
        </authorList>
    </citation>
    <scope>NUCLEOTIDE SEQUENCE [LARGE SCALE GENOMIC DNA]</scope>
    <source>
        <strain evidence="2">cv. G240</strain>
    </source>
</reference>
<protein>
    <recommendedName>
        <fullName evidence="3">Flavin-containing monooxygenase</fullName>
    </recommendedName>
</protein>
<proteinExistence type="predicted"/>
<sequence>MRIQPELYLSEKESCSSVDSEEFEPEALVDSGVALRQDNFEVKTGLEEARRGWFNSGVDSLGQKLEQVYEVDFVILCVGRFSRVPNIPEFPPGKGPQGRSYTPWTMLPWIIRLLKNWSEESCVTVVGLQKLALDITMEYSTANGEN</sequence>
<gene>
    <name evidence="1" type="ORF">HYC85_025928</name>
</gene>
<accession>A0A7J7G295</accession>
<name>A0A7J7G295_CAMSI</name>
<comment type="caution">
    <text evidence="1">The sequence shown here is derived from an EMBL/GenBank/DDBJ whole genome shotgun (WGS) entry which is preliminary data.</text>
</comment>
<dbReference type="AlphaFoldDB" id="A0A7J7G295"/>
<organism evidence="1 2">
    <name type="scientific">Camellia sinensis</name>
    <name type="common">Tea plant</name>
    <name type="synonym">Thea sinensis</name>
    <dbReference type="NCBI Taxonomy" id="4442"/>
    <lineage>
        <taxon>Eukaryota</taxon>
        <taxon>Viridiplantae</taxon>
        <taxon>Streptophyta</taxon>
        <taxon>Embryophyta</taxon>
        <taxon>Tracheophyta</taxon>
        <taxon>Spermatophyta</taxon>
        <taxon>Magnoliopsida</taxon>
        <taxon>eudicotyledons</taxon>
        <taxon>Gunneridae</taxon>
        <taxon>Pentapetalae</taxon>
        <taxon>asterids</taxon>
        <taxon>Ericales</taxon>
        <taxon>Theaceae</taxon>
        <taxon>Camellia</taxon>
    </lineage>
</organism>